<name>A0A6I1MNM5_9CLOT</name>
<dbReference type="RefSeq" id="WP_152890770.1">
    <property type="nucleotide sequence ID" value="NZ_WHJC01000202.1"/>
</dbReference>
<protein>
    <recommendedName>
        <fullName evidence="3">Serine/threonine protein kinase</fullName>
    </recommendedName>
</protein>
<evidence type="ECO:0000313" key="1">
    <source>
        <dbReference type="EMBL" id="MPQ44363.1"/>
    </source>
</evidence>
<comment type="caution">
    <text evidence="1">The sequence shown here is derived from an EMBL/GenBank/DDBJ whole genome shotgun (WGS) entry which is preliminary data.</text>
</comment>
<accession>A0A6I1MNM5</accession>
<dbReference type="Proteomes" id="UP000430345">
    <property type="component" value="Unassembled WGS sequence"/>
</dbReference>
<evidence type="ECO:0000313" key="2">
    <source>
        <dbReference type="Proteomes" id="UP000430345"/>
    </source>
</evidence>
<proteinExistence type="predicted"/>
<dbReference type="InterPro" id="IPR011009">
    <property type="entry name" value="Kinase-like_dom_sf"/>
</dbReference>
<organism evidence="1 2">
    <name type="scientific">Clostridium tarantellae</name>
    <dbReference type="NCBI Taxonomy" id="39493"/>
    <lineage>
        <taxon>Bacteria</taxon>
        <taxon>Bacillati</taxon>
        <taxon>Bacillota</taxon>
        <taxon>Clostridia</taxon>
        <taxon>Eubacteriales</taxon>
        <taxon>Clostridiaceae</taxon>
        <taxon>Clostridium</taxon>
    </lineage>
</organism>
<gene>
    <name evidence="1" type="ORF">GBZ86_11400</name>
</gene>
<dbReference type="OrthoDB" id="1916806at2"/>
<keyword evidence="2" id="KW-1185">Reference proteome</keyword>
<dbReference type="SUPFAM" id="SSF56112">
    <property type="entry name" value="Protein kinase-like (PK-like)"/>
    <property type="match status" value="1"/>
</dbReference>
<sequence>MSKNFDYSANLSSALEKKLRNAKYLGEGHNGIVFILDNKKVIKFFKKVEVWKDESYILKKSRKSRFFPKIYEYNLGYIVREFVGGVRLDKYLEKQQINEKLSEELYYMILNFEKLGFSRLDLRCKDIFVQSNLSVKIIDPKKNFEKYVPYPRQLMKGIYKRDSLELFLGYIKKRDFRRFTYWKYKIENYIKFDIK</sequence>
<evidence type="ECO:0008006" key="3">
    <source>
        <dbReference type="Google" id="ProtNLM"/>
    </source>
</evidence>
<dbReference type="AlphaFoldDB" id="A0A6I1MNM5"/>
<reference evidence="1 2" key="1">
    <citation type="submission" date="2019-10" db="EMBL/GenBank/DDBJ databases">
        <title>The Genome Sequence of Clostridium tarantellae Isolated from Fish Brain.</title>
        <authorList>
            <person name="Bano L."/>
            <person name="Kiel M."/>
            <person name="Sales G."/>
            <person name="Doxey A.C."/>
            <person name="Mansfield M.J."/>
            <person name="Schiavone M."/>
            <person name="Rossetto O."/>
            <person name="Pirazzini M."/>
            <person name="Dobrindt U."/>
            <person name="Montecucco C."/>
        </authorList>
    </citation>
    <scope>NUCLEOTIDE SEQUENCE [LARGE SCALE GENOMIC DNA]</scope>
    <source>
        <strain evidence="1 2">DSM 3997</strain>
    </source>
</reference>
<dbReference type="EMBL" id="WHJC01000202">
    <property type="protein sequence ID" value="MPQ44363.1"/>
    <property type="molecule type" value="Genomic_DNA"/>
</dbReference>